<accession>X0Q971</accession>
<evidence type="ECO:0000313" key="2">
    <source>
        <dbReference type="Proteomes" id="UP000019491"/>
    </source>
</evidence>
<comment type="caution">
    <text evidence="1">The sequence shown here is derived from an EMBL/GenBank/DDBJ whole genome shotgun (WGS) entry which is preliminary data.</text>
</comment>
<evidence type="ECO:0000313" key="1">
    <source>
        <dbReference type="EMBL" id="GAF48117.1"/>
    </source>
</evidence>
<proteinExistence type="predicted"/>
<reference evidence="1 2" key="1">
    <citation type="submission" date="2014-02" db="EMBL/GenBank/DDBJ databases">
        <title>Whole genome shotgun sequence of Rhodococcus wratislaviensis NBRC 100605.</title>
        <authorList>
            <person name="Hosoyama A."/>
            <person name="Tsuchikane K."/>
            <person name="Yoshida I."/>
            <person name="Ohji S."/>
            <person name="Ichikawa N."/>
            <person name="Yamazoe A."/>
            <person name="Fujita N."/>
        </authorList>
    </citation>
    <scope>NUCLEOTIDE SEQUENCE [LARGE SCALE GENOMIC DNA]</scope>
    <source>
        <strain evidence="1 2">NBRC 100605</strain>
    </source>
</reference>
<keyword evidence="2" id="KW-1185">Reference proteome</keyword>
<protein>
    <submittedName>
        <fullName evidence="1">Uncharacterized protein</fullName>
    </submittedName>
</protein>
<name>X0Q971_RHOWR</name>
<sequence>MLRELGRDEDFPLVVQFHAVLTDTVIAAYGVGDGEEAARLLFELGESAHRLQGAAESLRSIGITRCIHGRATLDPDGECGSLCP</sequence>
<organism evidence="1 2">
    <name type="scientific">Rhodococcus wratislaviensis NBRC 100605</name>
    <dbReference type="NCBI Taxonomy" id="1219028"/>
    <lineage>
        <taxon>Bacteria</taxon>
        <taxon>Bacillati</taxon>
        <taxon>Actinomycetota</taxon>
        <taxon>Actinomycetes</taxon>
        <taxon>Mycobacteriales</taxon>
        <taxon>Nocardiaceae</taxon>
        <taxon>Rhodococcus</taxon>
    </lineage>
</organism>
<dbReference type="AlphaFoldDB" id="X0Q971"/>
<gene>
    <name evidence="1" type="ORF">RW1_049_00260</name>
</gene>
<dbReference type="EMBL" id="BAWF01000049">
    <property type="protein sequence ID" value="GAF48117.1"/>
    <property type="molecule type" value="Genomic_DNA"/>
</dbReference>
<dbReference type="Proteomes" id="UP000019491">
    <property type="component" value="Unassembled WGS sequence"/>
</dbReference>